<proteinExistence type="predicted"/>
<protein>
    <recommendedName>
        <fullName evidence="3">Head-to-tail adaptor</fullName>
    </recommendedName>
</protein>
<name>A0A1A3MX31_MYCAS</name>
<dbReference type="AlphaFoldDB" id="A0A1A3MX31"/>
<dbReference type="RefSeq" id="WP_065038391.1">
    <property type="nucleotide sequence ID" value="NZ_LZLR01000239.1"/>
</dbReference>
<evidence type="ECO:0008006" key="3">
    <source>
        <dbReference type="Google" id="ProtNLM"/>
    </source>
</evidence>
<sequence>MSDGKFATRTDVTSRFEGTIPSGRLAWVDTTIEDVESELMYQVPSLRKPLDEINSESAAAGDPGRTGRVKLLVARKVLDLYRNPDGGLNQLARTTPDVTVSRAWSPDPTRGRIEFTESELAKVRLVKPKQKFGTIRVDPGWPVRP</sequence>
<dbReference type="EMBL" id="LZLR01000239">
    <property type="protein sequence ID" value="OBK14086.1"/>
    <property type="molecule type" value="Genomic_DNA"/>
</dbReference>
<dbReference type="OrthoDB" id="4715018at2"/>
<dbReference type="Proteomes" id="UP000093819">
    <property type="component" value="Unassembled WGS sequence"/>
</dbReference>
<organism evidence="1 2">
    <name type="scientific">Mycobacterium asiaticum</name>
    <dbReference type="NCBI Taxonomy" id="1790"/>
    <lineage>
        <taxon>Bacteria</taxon>
        <taxon>Bacillati</taxon>
        <taxon>Actinomycetota</taxon>
        <taxon>Actinomycetes</taxon>
        <taxon>Mycobacteriales</taxon>
        <taxon>Mycobacteriaceae</taxon>
        <taxon>Mycobacterium</taxon>
    </lineage>
</organism>
<comment type="caution">
    <text evidence="1">The sequence shown here is derived from an EMBL/GenBank/DDBJ whole genome shotgun (WGS) entry which is preliminary data.</text>
</comment>
<gene>
    <name evidence="1" type="ORF">A5635_10350</name>
</gene>
<evidence type="ECO:0000313" key="2">
    <source>
        <dbReference type="Proteomes" id="UP000093819"/>
    </source>
</evidence>
<evidence type="ECO:0000313" key="1">
    <source>
        <dbReference type="EMBL" id="OBK14086.1"/>
    </source>
</evidence>
<accession>A0A1A3MX31</accession>
<reference evidence="1 2" key="1">
    <citation type="submission" date="2016-06" db="EMBL/GenBank/DDBJ databases">
        <authorList>
            <person name="Kjaerup R.B."/>
            <person name="Dalgaard T.S."/>
            <person name="Juul-Madsen H.R."/>
        </authorList>
    </citation>
    <scope>NUCLEOTIDE SEQUENCE [LARGE SCALE GENOMIC DNA]</scope>
    <source>
        <strain evidence="1 2">1245335.1</strain>
    </source>
</reference>